<dbReference type="EMBL" id="VRYZ01000003">
    <property type="protein sequence ID" value="TXS92231.1"/>
    <property type="molecule type" value="Genomic_DNA"/>
</dbReference>
<dbReference type="PANTHER" id="PTHR30273">
    <property type="entry name" value="PERIPLASMIC SIGNAL SENSOR AND SIGMA FACTOR ACTIVATOR FECR-RELATED"/>
    <property type="match status" value="1"/>
</dbReference>
<feature type="domain" description="FecR protein" evidence="2">
    <location>
        <begin position="105"/>
        <end position="197"/>
    </location>
</feature>
<dbReference type="InterPro" id="IPR012373">
    <property type="entry name" value="Ferrdict_sens_TM"/>
</dbReference>
<dbReference type="InterPro" id="IPR032508">
    <property type="entry name" value="FecR_C"/>
</dbReference>
<dbReference type="Gene3D" id="2.60.120.1440">
    <property type="match status" value="1"/>
</dbReference>
<dbReference type="Gene3D" id="3.55.50.30">
    <property type="match status" value="1"/>
</dbReference>
<evidence type="ECO:0000313" key="6">
    <source>
        <dbReference type="Proteomes" id="UP000321933"/>
    </source>
</evidence>
<dbReference type="Pfam" id="PF04773">
    <property type="entry name" value="FecR"/>
    <property type="match status" value="1"/>
</dbReference>
<keyword evidence="6" id="KW-1185">Reference proteome</keyword>
<dbReference type="Pfam" id="PF16344">
    <property type="entry name" value="FecR_C"/>
    <property type="match status" value="1"/>
</dbReference>
<accession>A0A5C8ZYA4</accession>
<evidence type="ECO:0000259" key="3">
    <source>
        <dbReference type="Pfam" id="PF16220"/>
    </source>
</evidence>
<dbReference type="InterPro" id="IPR032623">
    <property type="entry name" value="FecR_N"/>
</dbReference>
<keyword evidence="1" id="KW-1133">Transmembrane helix</keyword>
<proteinExistence type="predicted"/>
<keyword evidence="1" id="KW-0812">Transmembrane</keyword>
<dbReference type="PIRSF" id="PIRSF018266">
    <property type="entry name" value="FecR"/>
    <property type="match status" value="1"/>
</dbReference>
<reference evidence="5 6" key="1">
    <citation type="submission" date="2019-08" db="EMBL/GenBank/DDBJ databases">
        <title>Parahaliea maris sp. nov., isolated from the surface seawater.</title>
        <authorList>
            <person name="Liu Y."/>
        </authorList>
    </citation>
    <scope>NUCLEOTIDE SEQUENCE [LARGE SCALE GENOMIC DNA]</scope>
    <source>
        <strain evidence="5 6">S2-26</strain>
    </source>
</reference>
<dbReference type="InterPro" id="IPR006860">
    <property type="entry name" value="FecR"/>
</dbReference>
<evidence type="ECO:0000259" key="4">
    <source>
        <dbReference type="Pfam" id="PF16344"/>
    </source>
</evidence>
<evidence type="ECO:0000259" key="2">
    <source>
        <dbReference type="Pfam" id="PF04773"/>
    </source>
</evidence>
<dbReference type="Proteomes" id="UP000321933">
    <property type="component" value="Unassembled WGS sequence"/>
</dbReference>
<sequence length="319" mass="34713">MEKFEQDCDAALGWIARFRSGQVSEGDRQDFALWLADDADHGRAMDAMQNLWDDLGCLQHLPDFDTPAAPRRRWFGGALAVAATALLAVVLLPQLQPEPPTRHQFQTALGERRTVTLEDGSQITLNTNTRVSAELGESVRRVVLQDGEAFFDVEPDAARPFEVDAGPTHITVVGTAFNVLRHDARSSEITVSEGVVRVTEANAPSSRAAASEVLHANQRLQATPAGFSASAAADISPQLAWRQGQLIAREMPLPQLASELERYQNMRIIVADPAVATLTVSGVFQLDQPLAVLEALERSHGIRVSRYGSHSLQLLPAAQ</sequence>
<dbReference type="OrthoDB" id="9771237at2"/>
<dbReference type="AlphaFoldDB" id="A0A5C8ZYA4"/>
<dbReference type="PANTHER" id="PTHR30273:SF2">
    <property type="entry name" value="PROTEIN FECR"/>
    <property type="match status" value="1"/>
</dbReference>
<name>A0A5C8ZYA4_9GAMM</name>
<dbReference type="GO" id="GO:0016989">
    <property type="term" value="F:sigma factor antagonist activity"/>
    <property type="evidence" value="ECO:0007669"/>
    <property type="project" value="TreeGrafter"/>
</dbReference>
<dbReference type="RefSeq" id="WP_148063608.1">
    <property type="nucleotide sequence ID" value="NZ_VRYZ01000003.1"/>
</dbReference>
<gene>
    <name evidence="5" type="ORF">FVW59_07330</name>
</gene>
<feature type="domain" description="Protein FecR C-terminal" evidence="4">
    <location>
        <begin position="246"/>
        <end position="304"/>
    </location>
</feature>
<evidence type="ECO:0000256" key="1">
    <source>
        <dbReference type="SAM" id="Phobius"/>
    </source>
</evidence>
<keyword evidence="1" id="KW-0472">Membrane</keyword>
<feature type="domain" description="FecR N-terminal" evidence="3">
    <location>
        <begin position="9"/>
        <end position="51"/>
    </location>
</feature>
<evidence type="ECO:0000313" key="5">
    <source>
        <dbReference type="EMBL" id="TXS92231.1"/>
    </source>
</evidence>
<protein>
    <submittedName>
        <fullName evidence="5">DUF4880 domain-containing protein</fullName>
    </submittedName>
</protein>
<feature type="transmembrane region" description="Helical" evidence="1">
    <location>
        <begin position="74"/>
        <end position="95"/>
    </location>
</feature>
<organism evidence="5 6">
    <name type="scientific">Parahaliea aestuarii</name>
    <dbReference type="NCBI Taxonomy" id="1852021"/>
    <lineage>
        <taxon>Bacteria</taxon>
        <taxon>Pseudomonadati</taxon>
        <taxon>Pseudomonadota</taxon>
        <taxon>Gammaproteobacteria</taxon>
        <taxon>Cellvibrionales</taxon>
        <taxon>Halieaceae</taxon>
        <taxon>Parahaliea</taxon>
    </lineage>
</organism>
<dbReference type="Pfam" id="PF16220">
    <property type="entry name" value="DUF4880"/>
    <property type="match status" value="1"/>
</dbReference>
<comment type="caution">
    <text evidence="5">The sequence shown here is derived from an EMBL/GenBank/DDBJ whole genome shotgun (WGS) entry which is preliminary data.</text>
</comment>